<evidence type="ECO:0000313" key="4">
    <source>
        <dbReference type="Proteomes" id="UP000095751"/>
    </source>
</evidence>
<dbReference type="PANTHER" id="PTHR43795:SF39">
    <property type="entry name" value="AMINOTRANSFERASE CLASS I_CLASSII DOMAIN-CONTAINING PROTEIN"/>
    <property type="match status" value="1"/>
</dbReference>
<dbReference type="PANTHER" id="PTHR43795">
    <property type="entry name" value="BIFUNCTIONAL ASPARTATE AMINOTRANSFERASE AND GLUTAMATE/ASPARTATE-PREPHENATE AMINOTRANSFERASE-RELATED"/>
    <property type="match status" value="1"/>
</dbReference>
<feature type="domain" description="Aminotransferase class I/classII large" evidence="2">
    <location>
        <begin position="11"/>
        <end position="319"/>
    </location>
</feature>
<dbReference type="OrthoDB" id="691673at2759"/>
<accession>A0A1E7FEF0</accession>
<dbReference type="InterPro" id="IPR015422">
    <property type="entry name" value="PyrdxlP-dep_Trfase_small"/>
</dbReference>
<dbReference type="InterPro" id="IPR015421">
    <property type="entry name" value="PyrdxlP-dep_Trfase_major"/>
</dbReference>
<name>A0A1E7FEF0_9STRA</name>
<dbReference type="Proteomes" id="UP000095751">
    <property type="component" value="Unassembled WGS sequence"/>
</dbReference>
<feature type="non-terminal residue" evidence="3">
    <location>
        <position position="325"/>
    </location>
</feature>
<dbReference type="Gene3D" id="3.40.640.10">
    <property type="entry name" value="Type I PLP-dependent aspartate aminotransferase-like (Major domain)"/>
    <property type="match status" value="1"/>
</dbReference>
<dbReference type="InterPro" id="IPR015424">
    <property type="entry name" value="PyrdxlP-dep_Trfase"/>
</dbReference>
<dbReference type="SUPFAM" id="SSF53383">
    <property type="entry name" value="PLP-dependent transferases"/>
    <property type="match status" value="1"/>
</dbReference>
<dbReference type="EMBL" id="KV784358">
    <property type="protein sequence ID" value="OEU16514.1"/>
    <property type="molecule type" value="Genomic_DNA"/>
</dbReference>
<dbReference type="Pfam" id="PF00155">
    <property type="entry name" value="Aminotran_1_2"/>
    <property type="match status" value="1"/>
</dbReference>
<dbReference type="AlphaFoldDB" id="A0A1E7FEF0"/>
<sequence>VSLEQALQSINPAHIGIGSGAAGILNGLFYLLGDEGDCCLIPAPYYAAFENDMSVVAGIVPFAVHMTNPTYGPTPQELDLAYIEAKSQGLNPRFLLITNPNNPLGVIYNKTTMLNAVTWARKRHLHTIVDEIYALATHQKYGHGFESILKTLNNQLGTDVHFVWSLSKDFGSGLRVGIVYSQNETFLDGLANLNIFGSVSNPIQMVVSELLTDDAFIDLYLDECRVRLLRSYHICTQKLEEMVLPYVPASAGQFVYVDFSSLLPKKTMEWEQRLSQLLIDHARLILTPGESQRERMPGMYRICFAWITPEVLEIGMERLSRIVAK</sequence>
<dbReference type="CDD" id="cd00609">
    <property type="entry name" value="AAT_like"/>
    <property type="match status" value="1"/>
</dbReference>
<gene>
    <name evidence="3" type="ORF">FRACYDRAFT_159587</name>
</gene>
<reference evidence="3 4" key="1">
    <citation type="submission" date="2016-09" db="EMBL/GenBank/DDBJ databases">
        <title>Extensive genetic diversity and differential bi-allelic expression allows diatom success in the polar Southern Ocean.</title>
        <authorList>
            <consortium name="DOE Joint Genome Institute"/>
            <person name="Mock T."/>
            <person name="Otillar R.P."/>
            <person name="Strauss J."/>
            <person name="Dupont C."/>
            <person name="Frickenhaus S."/>
            <person name="Maumus F."/>
            <person name="Mcmullan M."/>
            <person name="Sanges R."/>
            <person name="Schmutz J."/>
            <person name="Toseland A."/>
            <person name="Valas R."/>
            <person name="Veluchamy A."/>
            <person name="Ward B.J."/>
            <person name="Allen A."/>
            <person name="Barry K."/>
            <person name="Falciatore A."/>
            <person name="Ferrante M."/>
            <person name="Fortunato A.E."/>
            <person name="Gloeckner G."/>
            <person name="Gruber A."/>
            <person name="Hipkin R."/>
            <person name="Janech M."/>
            <person name="Kroth P."/>
            <person name="Leese F."/>
            <person name="Lindquist E."/>
            <person name="Lyon B.R."/>
            <person name="Martin J."/>
            <person name="Mayer C."/>
            <person name="Parker M."/>
            <person name="Quesneville H."/>
            <person name="Raymond J."/>
            <person name="Uhlig C."/>
            <person name="Valentin K.U."/>
            <person name="Worden A.Z."/>
            <person name="Armbrust E.V."/>
            <person name="Bowler C."/>
            <person name="Green B."/>
            <person name="Moulton V."/>
            <person name="Van Oosterhout C."/>
            <person name="Grigoriev I."/>
        </authorList>
    </citation>
    <scope>NUCLEOTIDE SEQUENCE [LARGE SCALE GENOMIC DNA]</scope>
    <source>
        <strain evidence="3 4">CCMP1102</strain>
    </source>
</reference>
<protein>
    <submittedName>
        <fullName evidence="3">ACL1 AtACS-like ACC synthase</fullName>
    </submittedName>
</protein>
<proteinExistence type="predicted"/>
<keyword evidence="4" id="KW-1185">Reference proteome</keyword>
<dbReference type="Gene3D" id="3.90.1150.10">
    <property type="entry name" value="Aspartate Aminotransferase, domain 1"/>
    <property type="match status" value="1"/>
</dbReference>
<dbReference type="InParanoid" id="A0A1E7FEF0"/>
<dbReference type="PRINTS" id="PR00753">
    <property type="entry name" value="ACCSYNTHASE"/>
</dbReference>
<organism evidence="3 4">
    <name type="scientific">Fragilariopsis cylindrus CCMP1102</name>
    <dbReference type="NCBI Taxonomy" id="635003"/>
    <lineage>
        <taxon>Eukaryota</taxon>
        <taxon>Sar</taxon>
        <taxon>Stramenopiles</taxon>
        <taxon>Ochrophyta</taxon>
        <taxon>Bacillariophyta</taxon>
        <taxon>Bacillariophyceae</taxon>
        <taxon>Bacillariophycidae</taxon>
        <taxon>Bacillariales</taxon>
        <taxon>Bacillariaceae</taxon>
        <taxon>Fragilariopsis</taxon>
    </lineage>
</organism>
<dbReference type="GO" id="GO:0030170">
    <property type="term" value="F:pyridoxal phosphate binding"/>
    <property type="evidence" value="ECO:0007669"/>
    <property type="project" value="InterPro"/>
</dbReference>
<dbReference type="GO" id="GO:0008483">
    <property type="term" value="F:transaminase activity"/>
    <property type="evidence" value="ECO:0007669"/>
    <property type="project" value="TreeGrafter"/>
</dbReference>
<evidence type="ECO:0000313" key="3">
    <source>
        <dbReference type="EMBL" id="OEU16514.1"/>
    </source>
</evidence>
<keyword evidence="1" id="KW-0663">Pyridoxal phosphate</keyword>
<dbReference type="InterPro" id="IPR050478">
    <property type="entry name" value="Ethylene_sulfur-biosynth"/>
</dbReference>
<evidence type="ECO:0000256" key="1">
    <source>
        <dbReference type="ARBA" id="ARBA00022898"/>
    </source>
</evidence>
<dbReference type="GO" id="GO:0006520">
    <property type="term" value="P:amino acid metabolic process"/>
    <property type="evidence" value="ECO:0007669"/>
    <property type="project" value="TreeGrafter"/>
</dbReference>
<feature type="non-terminal residue" evidence="3">
    <location>
        <position position="1"/>
    </location>
</feature>
<dbReference type="InterPro" id="IPR004839">
    <property type="entry name" value="Aminotransferase_I/II_large"/>
</dbReference>
<dbReference type="KEGG" id="fcy:FRACYDRAFT_159587"/>
<evidence type="ECO:0000259" key="2">
    <source>
        <dbReference type="Pfam" id="PF00155"/>
    </source>
</evidence>